<gene>
    <name evidence="13" type="primary">RvY_17563</name>
    <name evidence="13" type="synonym">RvY_17563.1</name>
    <name evidence="13" type="ORF">RvY_17563-1</name>
</gene>
<dbReference type="Pfam" id="PF18371">
    <property type="entry name" value="FAD_SOX"/>
    <property type="match status" value="1"/>
</dbReference>
<evidence type="ECO:0000256" key="9">
    <source>
        <dbReference type="ARBA" id="ARBA00048864"/>
    </source>
</evidence>
<dbReference type="PANTHER" id="PTHR22897:SF8">
    <property type="entry name" value="SULFHYDRYL OXIDASE"/>
    <property type="match status" value="1"/>
</dbReference>
<sequence>MLCLYIIMVSFITSKMSLADLFIVPLVAVILVSITVSTAQGSALEFQELYNQTTDFGISILTTENFNETLFVILPDNDNTLCTDNVVWLVQFYNSWCGHCQHFAPSYKSVANSTIPWREFVKVGVVDCSVRKNSPLCNQYDVQMYPTIMFFPPKTKVGALGKKFTGPHTVPGLYNGILDYLDQEGFPPEMVLVTSSTIDELWNSLPEDKENLALIVEPIDSSLGKDVLLSTLGDLHVLTARRITVLNRALVEALGDVAITGPYPQLWLLDRKAKTSNKIAVSSGGSEDLIAAIFAIDDELAVQKGIVKPVRHPVHYMEADHQVETPVKKADSMEIKPEFDHVQSLDITSAIIYMFSTEVATHKTIDGEQLVALRRFVKALTDLVPLPSPANVAFQKLSGHLAEVTFTEPKRMLKALSAAGYDVEKLPVKWVGCAGSQPGRRGYPCGLWQLLHTLTVNTYRNNTNTEGTLIPTDKETEWSSNALDEEAGILTTIFGYIRHFFSCDDCRLNFLREADGLKAQTKSMSNEEAVLWLWKVHNGVNRRLVGDITEDPAHPKIQFPSQTQCPQCRLADNSFDEHEVKNYFLRFYEVKDVPTTWNVRDPKHRQLVAAQEVANILTNTSSSSSGSSSTIWIVLPGTFCLMVAFLGFRQWRRQQQKSHNGVWGLGYSRPRVKWM</sequence>
<dbReference type="STRING" id="947166.A0A1D1W2K0"/>
<evidence type="ECO:0000313" key="14">
    <source>
        <dbReference type="Proteomes" id="UP000186922"/>
    </source>
</evidence>
<dbReference type="GO" id="GO:0000139">
    <property type="term" value="C:Golgi membrane"/>
    <property type="evidence" value="ECO:0007669"/>
    <property type="project" value="TreeGrafter"/>
</dbReference>
<dbReference type="Gene3D" id="1.20.120.1960">
    <property type="entry name" value="QSOX sulfhydryl oxidase domain"/>
    <property type="match status" value="1"/>
</dbReference>
<evidence type="ECO:0000259" key="11">
    <source>
        <dbReference type="PROSITE" id="PS51324"/>
    </source>
</evidence>
<evidence type="ECO:0000256" key="5">
    <source>
        <dbReference type="ARBA" id="ARBA00022827"/>
    </source>
</evidence>
<name>A0A1D1W2K0_RAMVA</name>
<keyword evidence="4" id="KW-0732">Signal</keyword>
<dbReference type="EC" id="1.8.3.2" evidence="10"/>
<dbReference type="InterPro" id="IPR013766">
    <property type="entry name" value="Thioredoxin_domain"/>
</dbReference>
<accession>A0A1D1W2K0</accession>
<dbReference type="GO" id="GO:0003756">
    <property type="term" value="F:protein disulfide isomerase activity"/>
    <property type="evidence" value="ECO:0007669"/>
    <property type="project" value="TreeGrafter"/>
</dbReference>
<keyword evidence="5 10" id="KW-0274">FAD</keyword>
<evidence type="ECO:0000256" key="7">
    <source>
        <dbReference type="ARBA" id="ARBA00023157"/>
    </source>
</evidence>
<dbReference type="InterPro" id="IPR036249">
    <property type="entry name" value="Thioredoxin-like_sf"/>
</dbReference>
<dbReference type="InterPro" id="IPR017905">
    <property type="entry name" value="ERV/ALR_sulphydryl_oxidase"/>
</dbReference>
<keyword evidence="10" id="KW-0472">Membrane</keyword>
<evidence type="ECO:0000256" key="4">
    <source>
        <dbReference type="ARBA" id="ARBA00022729"/>
    </source>
</evidence>
<reference evidence="13 14" key="1">
    <citation type="journal article" date="2016" name="Nat. Commun.">
        <title>Extremotolerant tardigrade genome and improved radiotolerance of human cultured cells by tardigrade-unique protein.</title>
        <authorList>
            <person name="Hashimoto T."/>
            <person name="Horikawa D.D."/>
            <person name="Saito Y."/>
            <person name="Kuwahara H."/>
            <person name="Kozuka-Hata H."/>
            <person name="Shin-I T."/>
            <person name="Minakuchi Y."/>
            <person name="Ohishi K."/>
            <person name="Motoyama A."/>
            <person name="Aizu T."/>
            <person name="Enomoto A."/>
            <person name="Kondo K."/>
            <person name="Tanaka S."/>
            <person name="Hara Y."/>
            <person name="Koshikawa S."/>
            <person name="Sagara H."/>
            <person name="Miura T."/>
            <person name="Yokobori S."/>
            <person name="Miyagawa K."/>
            <person name="Suzuki Y."/>
            <person name="Kubo T."/>
            <person name="Oyama M."/>
            <person name="Kohara Y."/>
            <person name="Fujiyama A."/>
            <person name="Arakawa K."/>
            <person name="Katayama T."/>
            <person name="Toyoda A."/>
            <person name="Kunieda T."/>
        </authorList>
    </citation>
    <scope>NUCLEOTIDE SEQUENCE [LARGE SCALE GENOMIC DNA]</scope>
    <source>
        <strain evidence="13 14">YOKOZUNA-1</strain>
    </source>
</reference>
<comment type="cofactor">
    <cofactor evidence="1 10">
        <name>FAD</name>
        <dbReference type="ChEBI" id="CHEBI:57692"/>
    </cofactor>
</comment>
<dbReference type="Gene3D" id="3.40.30.10">
    <property type="entry name" value="Glutaredoxin"/>
    <property type="match status" value="2"/>
</dbReference>
<dbReference type="InterPro" id="IPR042568">
    <property type="entry name" value="QSOX_FAD-bd_sf"/>
</dbReference>
<evidence type="ECO:0000256" key="6">
    <source>
        <dbReference type="ARBA" id="ARBA00023002"/>
    </source>
</evidence>
<dbReference type="GO" id="GO:0005615">
    <property type="term" value="C:extracellular space"/>
    <property type="evidence" value="ECO:0007669"/>
    <property type="project" value="TreeGrafter"/>
</dbReference>
<dbReference type="InterPro" id="IPR017937">
    <property type="entry name" value="Thioredoxin_CS"/>
</dbReference>
<keyword evidence="7" id="KW-1015">Disulfide bond</keyword>
<feature type="domain" description="Thioredoxin" evidence="12">
    <location>
        <begin position="25"/>
        <end position="183"/>
    </location>
</feature>
<dbReference type="GO" id="GO:0006457">
    <property type="term" value="P:protein folding"/>
    <property type="evidence" value="ECO:0007669"/>
    <property type="project" value="TreeGrafter"/>
</dbReference>
<evidence type="ECO:0000256" key="3">
    <source>
        <dbReference type="ARBA" id="ARBA00022630"/>
    </source>
</evidence>
<protein>
    <recommendedName>
        <fullName evidence="10">Sulfhydryl oxidase</fullName>
        <ecNumber evidence="10">1.8.3.2</ecNumber>
    </recommendedName>
</protein>
<dbReference type="OrthoDB" id="59470at2759"/>
<dbReference type="PROSITE" id="PS00194">
    <property type="entry name" value="THIOREDOXIN_1"/>
    <property type="match status" value="1"/>
</dbReference>
<evidence type="ECO:0000256" key="1">
    <source>
        <dbReference type="ARBA" id="ARBA00001974"/>
    </source>
</evidence>
<dbReference type="InterPro" id="IPR039798">
    <property type="entry name" value="Sulfhydryl_oxidase"/>
</dbReference>
<dbReference type="InterPro" id="IPR036774">
    <property type="entry name" value="ERV/ALR_sulphydryl_oxid_sf"/>
</dbReference>
<keyword evidence="10" id="KW-1133">Transmembrane helix</keyword>
<proteinExistence type="inferred from homology"/>
<dbReference type="GO" id="GO:0016971">
    <property type="term" value="F:flavin-dependent sulfhydryl oxidase activity"/>
    <property type="evidence" value="ECO:0007669"/>
    <property type="project" value="InterPro"/>
</dbReference>
<evidence type="ECO:0000259" key="12">
    <source>
        <dbReference type="PROSITE" id="PS51352"/>
    </source>
</evidence>
<keyword evidence="3 10" id="KW-0285">Flavoprotein</keyword>
<organism evidence="13 14">
    <name type="scientific">Ramazzottius varieornatus</name>
    <name type="common">Water bear</name>
    <name type="synonym">Tardigrade</name>
    <dbReference type="NCBI Taxonomy" id="947166"/>
    <lineage>
        <taxon>Eukaryota</taxon>
        <taxon>Metazoa</taxon>
        <taxon>Ecdysozoa</taxon>
        <taxon>Tardigrada</taxon>
        <taxon>Eutardigrada</taxon>
        <taxon>Parachela</taxon>
        <taxon>Hypsibioidea</taxon>
        <taxon>Ramazzottiidae</taxon>
        <taxon>Ramazzottius</taxon>
    </lineage>
</organism>
<comment type="similarity">
    <text evidence="2">Belongs to the quiescin-sulfhydryl oxidase (QSOX) family.</text>
</comment>
<dbReference type="EMBL" id="BDGG01000015">
    <property type="protein sequence ID" value="GAV07757.1"/>
    <property type="molecule type" value="Genomic_DNA"/>
</dbReference>
<dbReference type="Gene3D" id="1.20.120.310">
    <property type="entry name" value="ERV/ALR sulfhydryl oxidase domain"/>
    <property type="match status" value="1"/>
</dbReference>
<keyword evidence="8" id="KW-0325">Glycoprotein</keyword>
<dbReference type="SUPFAM" id="SSF69000">
    <property type="entry name" value="FAD-dependent thiol oxidase"/>
    <property type="match status" value="1"/>
</dbReference>
<evidence type="ECO:0000256" key="8">
    <source>
        <dbReference type="ARBA" id="ARBA00023180"/>
    </source>
</evidence>
<dbReference type="InterPro" id="IPR040986">
    <property type="entry name" value="QSOX_FAD-bd_dom"/>
</dbReference>
<dbReference type="Pfam" id="PF04777">
    <property type="entry name" value="Evr1_Alr"/>
    <property type="match status" value="1"/>
</dbReference>
<feature type="transmembrane region" description="Helical" evidence="10">
    <location>
        <begin position="629"/>
        <end position="648"/>
    </location>
</feature>
<evidence type="ECO:0000256" key="10">
    <source>
        <dbReference type="RuleBase" id="RU371123"/>
    </source>
</evidence>
<dbReference type="PANTHER" id="PTHR22897">
    <property type="entry name" value="QUIESCIN Q6-RELATED SULFHYDRYL OXIDASE"/>
    <property type="match status" value="1"/>
</dbReference>
<evidence type="ECO:0000256" key="2">
    <source>
        <dbReference type="ARBA" id="ARBA00006041"/>
    </source>
</evidence>
<keyword evidence="14" id="KW-1185">Reference proteome</keyword>
<comment type="catalytic activity">
    <reaction evidence="9 10">
        <text>2 R'C(R)SH + O2 = R'C(R)S-S(R)CR' + H2O2</text>
        <dbReference type="Rhea" id="RHEA:17357"/>
        <dbReference type="ChEBI" id="CHEBI:15379"/>
        <dbReference type="ChEBI" id="CHEBI:16240"/>
        <dbReference type="ChEBI" id="CHEBI:16520"/>
        <dbReference type="ChEBI" id="CHEBI:17412"/>
        <dbReference type="EC" id="1.8.3.2"/>
    </reaction>
</comment>
<dbReference type="Proteomes" id="UP000186922">
    <property type="component" value="Unassembled WGS sequence"/>
</dbReference>
<dbReference type="PROSITE" id="PS51324">
    <property type="entry name" value="ERV_ALR"/>
    <property type="match status" value="1"/>
</dbReference>
<dbReference type="AlphaFoldDB" id="A0A1D1W2K0"/>
<keyword evidence="10" id="KW-0812">Transmembrane</keyword>
<feature type="domain" description="ERV/ALR sulfhydryl oxidase" evidence="11">
    <location>
        <begin position="436"/>
        <end position="558"/>
    </location>
</feature>
<comment type="caution">
    <text evidence="13">The sequence shown here is derived from an EMBL/GenBank/DDBJ whole genome shotgun (WGS) entry which is preliminary data.</text>
</comment>
<dbReference type="SUPFAM" id="SSF52833">
    <property type="entry name" value="Thioredoxin-like"/>
    <property type="match status" value="1"/>
</dbReference>
<keyword evidence="6 10" id="KW-0560">Oxidoreductase</keyword>
<dbReference type="PROSITE" id="PS51352">
    <property type="entry name" value="THIOREDOXIN_2"/>
    <property type="match status" value="1"/>
</dbReference>
<dbReference type="Pfam" id="PF00085">
    <property type="entry name" value="Thioredoxin"/>
    <property type="match status" value="1"/>
</dbReference>
<evidence type="ECO:0000313" key="13">
    <source>
        <dbReference type="EMBL" id="GAV07757.1"/>
    </source>
</evidence>